<keyword evidence="2 6" id="KW-0812">Transmembrane</keyword>
<feature type="region of interest" description="Disordered" evidence="5">
    <location>
        <begin position="1"/>
        <end position="23"/>
    </location>
</feature>
<dbReference type="Proteomes" id="UP001303160">
    <property type="component" value="Unassembled WGS sequence"/>
</dbReference>
<reference evidence="8" key="2">
    <citation type="submission" date="2023-05" db="EMBL/GenBank/DDBJ databases">
        <authorList>
            <consortium name="Lawrence Berkeley National Laboratory"/>
            <person name="Steindorff A."/>
            <person name="Hensen N."/>
            <person name="Bonometti L."/>
            <person name="Westerberg I."/>
            <person name="Brannstrom I.O."/>
            <person name="Guillou S."/>
            <person name="Cros-Aarteil S."/>
            <person name="Calhoun S."/>
            <person name="Haridas S."/>
            <person name="Kuo A."/>
            <person name="Mondo S."/>
            <person name="Pangilinan J."/>
            <person name="Riley R."/>
            <person name="Labutti K."/>
            <person name="Andreopoulos B."/>
            <person name="Lipzen A."/>
            <person name="Chen C."/>
            <person name="Yanf M."/>
            <person name="Daum C."/>
            <person name="Ng V."/>
            <person name="Clum A."/>
            <person name="Ohm R."/>
            <person name="Martin F."/>
            <person name="Silar P."/>
            <person name="Natvig D."/>
            <person name="Lalanne C."/>
            <person name="Gautier V."/>
            <person name="Ament-Velasquez S.L."/>
            <person name="Kruys A."/>
            <person name="Hutchinson M.I."/>
            <person name="Powell A.J."/>
            <person name="Barry K."/>
            <person name="Miller A.N."/>
            <person name="Grigoriev I.V."/>
            <person name="Debuchy R."/>
            <person name="Gladieux P."/>
            <person name="Thoren M.H."/>
            <person name="Johannesson H."/>
        </authorList>
    </citation>
    <scope>NUCLEOTIDE SEQUENCE</scope>
    <source>
        <strain evidence="8">CBS 315.58</strain>
    </source>
</reference>
<evidence type="ECO:0000313" key="9">
    <source>
        <dbReference type="Proteomes" id="UP001303160"/>
    </source>
</evidence>
<dbReference type="EMBL" id="MU863929">
    <property type="protein sequence ID" value="KAK4199661.1"/>
    <property type="molecule type" value="Genomic_DNA"/>
</dbReference>
<proteinExistence type="predicted"/>
<dbReference type="PANTHER" id="PTHR34187">
    <property type="entry name" value="FGR18P"/>
    <property type="match status" value="1"/>
</dbReference>
<dbReference type="InterPro" id="IPR052053">
    <property type="entry name" value="IM_YidH-like"/>
</dbReference>
<feature type="transmembrane region" description="Helical" evidence="6">
    <location>
        <begin position="128"/>
        <end position="151"/>
    </location>
</feature>
<accession>A0AAN6XG80</accession>
<feature type="domain" description="DUF202" evidence="7">
    <location>
        <begin position="84"/>
        <end position="155"/>
    </location>
</feature>
<gene>
    <name evidence="8" type="ORF">QBC40DRAFT_175761</name>
</gene>
<dbReference type="AlphaFoldDB" id="A0AAN6XG80"/>
<feature type="transmembrane region" description="Helical" evidence="6">
    <location>
        <begin position="172"/>
        <end position="191"/>
    </location>
</feature>
<evidence type="ECO:0000256" key="1">
    <source>
        <dbReference type="ARBA" id="ARBA00004127"/>
    </source>
</evidence>
<reference evidence="8" key="1">
    <citation type="journal article" date="2023" name="Mol. Phylogenet. Evol.">
        <title>Genome-scale phylogeny and comparative genomics of the fungal order Sordariales.</title>
        <authorList>
            <person name="Hensen N."/>
            <person name="Bonometti L."/>
            <person name="Westerberg I."/>
            <person name="Brannstrom I.O."/>
            <person name="Guillou S."/>
            <person name="Cros-Aarteil S."/>
            <person name="Calhoun S."/>
            <person name="Haridas S."/>
            <person name="Kuo A."/>
            <person name="Mondo S."/>
            <person name="Pangilinan J."/>
            <person name="Riley R."/>
            <person name="LaButti K."/>
            <person name="Andreopoulos B."/>
            <person name="Lipzen A."/>
            <person name="Chen C."/>
            <person name="Yan M."/>
            <person name="Daum C."/>
            <person name="Ng V."/>
            <person name="Clum A."/>
            <person name="Steindorff A."/>
            <person name="Ohm R.A."/>
            <person name="Martin F."/>
            <person name="Silar P."/>
            <person name="Natvig D.O."/>
            <person name="Lalanne C."/>
            <person name="Gautier V."/>
            <person name="Ament-Velasquez S.L."/>
            <person name="Kruys A."/>
            <person name="Hutchinson M.I."/>
            <person name="Powell A.J."/>
            <person name="Barry K."/>
            <person name="Miller A.N."/>
            <person name="Grigoriev I.V."/>
            <person name="Debuchy R."/>
            <person name="Gladieux P."/>
            <person name="Hiltunen Thoren M."/>
            <person name="Johannesson H."/>
        </authorList>
    </citation>
    <scope>NUCLEOTIDE SEQUENCE</scope>
    <source>
        <strain evidence="8">CBS 315.58</strain>
    </source>
</reference>
<dbReference type="Pfam" id="PF02656">
    <property type="entry name" value="DUF202"/>
    <property type="match status" value="1"/>
</dbReference>
<organism evidence="8 9">
    <name type="scientific">Triangularia verruculosa</name>
    <dbReference type="NCBI Taxonomy" id="2587418"/>
    <lineage>
        <taxon>Eukaryota</taxon>
        <taxon>Fungi</taxon>
        <taxon>Dikarya</taxon>
        <taxon>Ascomycota</taxon>
        <taxon>Pezizomycotina</taxon>
        <taxon>Sordariomycetes</taxon>
        <taxon>Sordariomycetidae</taxon>
        <taxon>Sordariales</taxon>
        <taxon>Podosporaceae</taxon>
        <taxon>Triangularia</taxon>
    </lineage>
</organism>
<feature type="non-terminal residue" evidence="8">
    <location>
        <position position="1"/>
    </location>
</feature>
<keyword evidence="4 6" id="KW-0472">Membrane</keyword>
<evidence type="ECO:0000256" key="4">
    <source>
        <dbReference type="ARBA" id="ARBA00023136"/>
    </source>
</evidence>
<sequence>IISSTYPGLSSAPFTPLDDKPAMDNRIDEEDLTRSNLCCAGPLASLTRPVDVHQVTDNDPLTRAFCLPPLFGPLIFNNESSDCRDHCANERTFLSYLRLSIYMAIVSVAIVLSFHLRKTATETELKMAYPLGAVFWALSVSCLGVGLANYIKTVNKYSRRAAIVQSGWKTQTVMACIALCIVGACVSLLVINKLNEGADE</sequence>
<evidence type="ECO:0000313" key="8">
    <source>
        <dbReference type="EMBL" id="KAK4199661.1"/>
    </source>
</evidence>
<evidence type="ECO:0000256" key="6">
    <source>
        <dbReference type="SAM" id="Phobius"/>
    </source>
</evidence>
<protein>
    <recommendedName>
        <fullName evidence="7">DUF202 domain-containing protein</fullName>
    </recommendedName>
</protein>
<evidence type="ECO:0000256" key="5">
    <source>
        <dbReference type="SAM" id="MobiDB-lite"/>
    </source>
</evidence>
<name>A0AAN6XG80_9PEZI</name>
<comment type="subcellular location">
    <subcellularLocation>
        <location evidence="1">Endomembrane system</location>
        <topology evidence="1">Multi-pass membrane protein</topology>
    </subcellularLocation>
</comment>
<keyword evidence="9" id="KW-1185">Reference proteome</keyword>
<comment type="caution">
    <text evidence="8">The sequence shown here is derived from an EMBL/GenBank/DDBJ whole genome shotgun (WGS) entry which is preliminary data.</text>
</comment>
<keyword evidence="3 6" id="KW-1133">Transmembrane helix</keyword>
<feature type="transmembrane region" description="Helical" evidence="6">
    <location>
        <begin position="99"/>
        <end position="116"/>
    </location>
</feature>
<dbReference type="InterPro" id="IPR003807">
    <property type="entry name" value="DUF202"/>
</dbReference>
<evidence type="ECO:0000256" key="2">
    <source>
        <dbReference type="ARBA" id="ARBA00022692"/>
    </source>
</evidence>
<evidence type="ECO:0000256" key="3">
    <source>
        <dbReference type="ARBA" id="ARBA00022989"/>
    </source>
</evidence>
<evidence type="ECO:0000259" key="7">
    <source>
        <dbReference type="Pfam" id="PF02656"/>
    </source>
</evidence>
<dbReference type="GO" id="GO:0012505">
    <property type="term" value="C:endomembrane system"/>
    <property type="evidence" value="ECO:0007669"/>
    <property type="project" value="UniProtKB-SubCell"/>
</dbReference>
<dbReference type="PANTHER" id="PTHR34187:SF3">
    <property type="entry name" value="DUF DOMAIN PROTEIN (AFU_ORTHOLOGUE AFUA_6G11150)"/>
    <property type="match status" value="1"/>
</dbReference>